<evidence type="ECO:0000256" key="1">
    <source>
        <dbReference type="SAM" id="Coils"/>
    </source>
</evidence>
<feature type="compositionally biased region" description="Basic and acidic residues" evidence="2">
    <location>
        <begin position="1"/>
        <end position="12"/>
    </location>
</feature>
<proteinExistence type="predicted"/>
<feature type="compositionally biased region" description="Polar residues" evidence="2">
    <location>
        <begin position="460"/>
        <end position="491"/>
    </location>
</feature>
<dbReference type="Proteomes" id="UP000694580">
    <property type="component" value="Chromosome 3"/>
</dbReference>
<reference evidence="3 4" key="1">
    <citation type="submission" date="2020-06" db="EMBL/GenBank/DDBJ databases">
        <authorList>
            <consortium name="Wellcome Sanger Institute Data Sharing"/>
        </authorList>
    </citation>
    <scope>NUCLEOTIDE SEQUENCE [LARGE SCALE GENOMIC DNA]</scope>
</reference>
<feature type="coiled-coil region" evidence="1">
    <location>
        <begin position="84"/>
        <end position="153"/>
    </location>
</feature>
<dbReference type="GeneID" id="114786732"/>
<accession>A0AAY4CM92</accession>
<evidence type="ECO:0000313" key="4">
    <source>
        <dbReference type="Proteomes" id="UP000694580"/>
    </source>
</evidence>
<dbReference type="AlphaFoldDB" id="A0AAY4CM92"/>
<name>A0AAY4CM92_9TELE</name>
<feature type="region of interest" description="Disordered" evidence="2">
    <location>
        <begin position="437"/>
        <end position="500"/>
    </location>
</feature>
<dbReference type="RefSeq" id="XP_028829945.1">
    <property type="nucleotide sequence ID" value="XM_028974112.1"/>
</dbReference>
<feature type="compositionally biased region" description="Polar residues" evidence="2">
    <location>
        <begin position="16"/>
        <end position="26"/>
    </location>
</feature>
<sequence length="500" mass="56955">MDGDGGDDRSSRLDSTSNFSQLTNVIEPSPWHSTPLKKSVALVPVRGREGAADQTDERLYHPQLSATLPTLQESELDILETSAIQKQRREMQALIAQVKEAEQELTTTLAAQQKRQKSWEQDHQRVLALEQKCARLKDELSERNEIIKEVTKRMKELDLQERDGRRALRISQNKLHELKLKQQLAARQQQDLEVGTRSLNSTIMALSSQIGQLQVREEELSSMLKLKDNDVIEATNHILDLSGRIGELESSILESQTQQNKLLKELKEYKHDSKQTRREIAGLKEELQEKTTENSIQREELIRLKQENQLLRRELVLTGEGENWKDELLSLARSKQQRLEAELHSMQKVCEIRENDLTLLRMKLDNHQETPRQSECQRSHCSQEHLHLDSRFPSQGISKSPGLSKSGCVSRTNLNGDDLSLWADSCQTVFFLGNSRPTNRTSQSPTHSHSSQFSLSCSPIYNNGQNHGSPSHTQASISSQGSGQPRQNNPSLYERKKESL</sequence>
<feature type="compositionally biased region" description="Low complexity" evidence="2">
    <location>
        <begin position="441"/>
        <end position="459"/>
    </location>
</feature>
<feature type="coiled-coil region" evidence="1">
    <location>
        <begin position="259"/>
        <end position="314"/>
    </location>
</feature>
<gene>
    <name evidence="3" type="primary">ccdc62</name>
</gene>
<organism evidence="3 4">
    <name type="scientific">Denticeps clupeoides</name>
    <name type="common">denticle herring</name>
    <dbReference type="NCBI Taxonomy" id="299321"/>
    <lineage>
        <taxon>Eukaryota</taxon>
        <taxon>Metazoa</taxon>
        <taxon>Chordata</taxon>
        <taxon>Craniata</taxon>
        <taxon>Vertebrata</taxon>
        <taxon>Euteleostomi</taxon>
        <taxon>Actinopterygii</taxon>
        <taxon>Neopterygii</taxon>
        <taxon>Teleostei</taxon>
        <taxon>Clupei</taxon>
        <taxon>Clupeiformes</taxon>
        <taxon>Denticipitoidei</taxon>
        <taxon>Denticipitidae</taxon>
        <taxon>Denticeps</taxon>
    </lineage>
</organism>
<reference evidence="3" key="3">
    <citation type="submission" date="2025-09" db="UniProtKB">
        <authorList>
            <consortium name="Ensembl"/>
        </authorList>
    </citation>
    <scope>IDENTIFICATION</scope>
</reference>
<dbReference type="GeneTree" id="ENSGT00940000167301"/>
<dbReference type="Ensembl" id="ENSDCDT00010041805.1">
    <property type="protein sequence ID" value="ENSDCDP00010033784.1"/>
    <property type="gene ID" value="ENSDCDG00010021480.1"/>
</dbReference>
<keyword evidence="1" id="KW-0175">Coiled coil</keyword>
<evidence type="ECO:0008006" key="5">
    <source>
        <dbReference type="Google" id="ProtNLM"/>
    </source>
</evidence>
<evidence type="ECO:0000313" key="3">
    <source>
        <dbReference type="Ensembl" id="ENSDCDP00010033784.1"/>
    </source>
</evidence>
<feature type="region of interest" description="Disordered" evidence="2">
    <location>
        <begin position="1"/>
        <end position="33"/>
    </location>
</feature>
<evidence type="ECO:0000256" key="2">
    <source>
        <dbReference type="SAM" id="MobiDB-lite"/>
    </source>
</evidence>
<keyword evidence="4" id="KW-1185">Reference proteome</keyword>
<dbReference type="CTD" id="84660"/>
<protein>
    <recommendedName>
        <fullName evidence="5">Coiled-coil domain containing 62</fullName>
    </recommendedName>
</protein>
<reference evidence="3" key="2">
    <citation type="submission" date="2025-08" db="UniProtKB">
        <authorList>
            <consortium name="Ensembl"/>
        </authorList>
    </citation>
    <scope>IDENTIFICATION</scope>
</reference>